<evidence type="ECO:0000256" key="1">
    <source>
        <dbReference type="PROSITE-ProRule" id="PRU00708"/>
    </source>
</evidence>
<gene>
    <name evidence="2" type="ORF">CVT24_005365</name>
</gene>
<sequence length="698" mass="79510">MNVAYRAIRRPIGTRSFARILVHNNARYSGLRLSSSQANVAFDDVLHTLKHSQDAAALRESYANYKNAIRSETSSFRTPQKADFENILRTLSKSELKEDTQCLIDIITQQLPSWRINFGLEDYASLCVNLLQNNLEKAAVELVVGLIQSPYNPFASAEIFNQFLLKINSVSHFSFLQQLLNGVAELGMTFDVTTFELLFTAKWDAASQKGVVPTPDEWSQLIKDNIRNGVLHHPRLGRVLEQGYIDRGLAEEAKNIVELHSYMLRDTDARNWLQSNGRTAVDVEAVKHRFGVEPGPAHWNCVLRNLLRSDLESGLKLYQEFLDRGNPPNIRLVQPLVQSLWKAGGVPDEVLLKAIGLYQPLNDTCPPSANLPHGPTSYLYMLLFRLFLRCPDTQVHQTLFRSIVDDMGSRGLATDISPIATFRIINEMQRTGSFTRALPVYRELRHQLNESGFVYILKEYCRITFQGDLEVPLITQYFSIINDMRMQKLNIDRVVYTNILSSISQLARQIFHDNTQRSKQIHTRLVATTRRVHDFLTLDASISPDAPLWNCLLDAYQRLGCFGDCYRVWEMMHLTGRYDNVTITIMLDACGYAGQLQQAQRILTKVMRDRRRLDIKNFNTWLECLCRNSKLRTAVLVACNDMPKLGVTPTVDTISILTKFARKDGCLPDVSSKLEIALPQVWKEFCSSTQSNPNLQNS</sequence>
<dbReference type="Gene3D" id="1.25.40.10">
    <property type="entry name" value="Tetratricopeptide repeat domain"/>
    <property type="match status" value="1"/>
</dbReference>
<keyword evidence="3" id="KW-1185">Reference proteome</keyword>
<organism evidence="2 3">
    <name type="scientific">Panaeolus cyanescens</name>
    <dbReference type="NCBI Taxonomy" id="181874"/>
    <lineage>
        <taxon>Eukaryota</taxon>
        <taxon>Fungi</taxon>
        <taxon>Dikarya</taxon>
        <taxon>Basidiomycota</taxon>
        <taxon>Agaricomycotina</taxon>
        <taxon>Agaricomycetes</taxon>
        <taxon>Agaricomycetidae</taxon>
        <taxon>Agaricales</taxon>
        <taxon>Agaricineae</taxon>
        <taxon>Galeropsidaceae</taxon>
        <taxon>Panaeolus</taxon>
    </lineage>
</organism>
<dbReference type="Pfam" id="PF01535">
    <property type="entry name" value="PPR"/>
    <property type="match status" value="1"/>
</dbReference>
<accession>A0A409Y918</accession>
<protein>
    <recommendedName>
        <fullName evidence="4">Pentacotripeptide-repeat region of PRORP domain-containing protein</fullName>
    </recommendedName>
</protein>
<dbReference type="InParanoid" id="A0A409Y918"/>
<evidence type="ECO:0000313" key="2">
    <source>
        <dbReference type="EMBL" id="PPQ99576.1"/>
    </source>
</evidence>
<feature type="repeat" description="PPR" evidence="1">
    <location>
        <begin position="614"/>
        <end position="649"/>
    </location>
</feature>
<dbReference type="PANTHER" id="PTHR47938:SF35">
    <property type="entry name" value="PENTATRICOPEPTIDE REPEAT-CONTAINING PROTEIN 4, MITOCHONDRIAL-RELATED"/>
    <property type="match status" value="1"/>
</dbReference>
<dbReference type="AlphaFoldDB" id="A0A409Y918"/>
<dbReference type="STRING" id="181874.A0A409Y918"/>
<dbReference type="EMBL" id="NHTK01001354">
    <property type="protein sequence ID" value="PPQ99576.1"/>
    <property type="molecule type" value="Genomic_DNA"/>
</dbReference>
<evidence type="ECO:0008006" key="4">
    <source>
        <dbReference type="Google" id="ProtNLM"/>
    </source>
</evidence>
<reference evidence="2 3" key="1">
    <citation type="journal article" date="2018" name="Evol. Lett.">
        <title>Horizontal gene cluster transfer increased hallucinogenic mushroom diversity.</title>
        <authorList>
            <person name="Reynolds H.T."/>
            <person name="Vijayakumar V."/>
            <person name="Gluck-Thaler E."/>
            <person name="Korotkin H.B."/>
            <person name="Matheny P.B."/>
            <person name="Slot J.C."/>
        </authorList>
    </citation>
    <scope>NUCLEOTIDE SEQUENCE [LARGE SCALE GENOMIC DNA]</scope>
    <source>
        <strain evidence="2 3">2629</strain>
    </source>
</reference>
<proteinExistence type="predicted"/>
<name>A0A409Y918_9AGAR</name>
<dbReference type="OrthoDB" id="185373at2759"/>
<dbReference type="GO" id="GO:0003729">
    <property type="term" value="F:mRNA binding"/>
    <property type="evidence" value="ECO:0007669"/>
    <property type="project" value="TreeGrafter"/>
</dbReference>
<dbReference type="InterPro" id="IPR002885">
    <property type="entry name" value="PPR_rpt"/>
</dbReference>
<evidence type="ECO:0000313" key="3">
    <source>
        <dbReference type="Proteomes" id="UP000284842"/>
    </source>
</evidence>
<dbReference type="InterPro" id="IPR011990">
    <property type="entry name" value="TPR-like_helical_dom_sf"/>
</dbReference>
<dbReference type="NCBIfam" id="TIGR00756">
    <property type="entry name" value="PPR"/>
    <property type="match status" value="1"/>
</dbReference>
<comment type="caution">
    <text evidence="2">The sequence shown here is derived from an EMBL/GenBank/DDBJ whole genome shotgun (WGS) entry which is preliminary data.</text>
</comment>
<dbReference type="Proteomes" id="UP000284842">
    <property type="component" value="Unassembled WGS sequence"/>
</dbReference>
<dbReference type="PANTHER" id="PTHR47938">
    <property type="entry name" value="RESPIRATORY COMPLEX I CHAPERONE (CIA84), PUTATIVE (AFU_ORTHOLOGUE AFUA_2G06020)-RELATED"/>
    <property type="match status" value="1"/>
</dbReference>
<dbReference type="PROSITE" id="PS51375">
    <property type="entry name" value="PPR"/>
    <property type="match status" value="1"/>
</dbReference>